<reference evidence="3" key="1">
    <citation type="journal article" date="2019" name="Int. J. Syst. Evol. Microbiol.">
        <title>The Global Catalogue of Microorganisms (GCM) 10K type strain sequencing project: providing services to taxonomists for standard genome sequencing and annotation.</title>
        <authorList>
            <consortium name="The Broad Institute Genomics Platform"/>
            <consortium name="The Broad Institute Genome Sequencing Center for Infectious Disease"/>
            <person name="Wu L."/>
            <person name="Ma J."/>
        </authorList>
    </citation>
    <scope>NUCLEOTIDE SEQUENCE [LARGE SCALE GENOMIC DNA]</scope>
    <source>
        <strain evidence="3">CCM 8391</strain>
    </source>
</reference>
<dbReference type="Pfam" id="PF03729">
    <property type="entry name" value="DUF308"/>
    <property type="match status" value="1"/>
</dbReference>
<keyword evidence="1" id="KW-1133">Transmembrane helix</keyword>
<sequence length="190" mass="20027">MDITSSQARGALTTLWWLILLRGVLAVAFGLFALFAPGTALLALVIVFGAYAVVDGITAIVLGVRHRTVEQHWGWQVVQGVVSLAAGVIALLWPGVTALAILLIIAFWSIVHGIAQVVEAFAARKRGSDVWGWLLTSGIIGVLFGVLLLALPGAGLLALLWMVGVFAVVFGVLVIMAAIRVRREVRAAAG</sequence>
<organism evidence="2 3">
    <name type="scientific">Pseudonocardia hispaniensis</name>
    <dbReference type="NCBI Taxonomy" id="904933"/>
    <lineage>
        <taxon>Bacteria</taxon>
        <taxon>Bacillati</taxon>
        <taxon>Actinomycetota</taxon>
        <taxon>Actinomycetes</taxon>
        <taxon>Pseudonocardiales</taxon>
        <taxon>Pseudonocardiaceae</taxon>
        <taxon>Pseudonocardia</taxon>
    </lineage>
</organism>
<feature type="transmembrane region" description="Helical" evidence="1">
    <location>
        <begin position="41"/>
        <end position="62"/>
    </location>
</feature>
<dbReference type="InterPro" id="IPR052712">
    <property type="entry name" value="Acid_resist_chaperone_HdeD"/>
</dbReference>
<comment type="caution">
    <text evidence="2">The sequence shown here is derived from an EMBL/GenBank/DDBJ whole genome shotgun (WGS) entry which is preliminary data.</text>
</comment>
<keyword evidence="1" id="KW-0812">Transmembrane</keyword>
<name>A0ABW1J8S6_9PSEU</name>
<feature type="transmembrane region" description="Helical" evidence="1">
    <location>
        <begin position="157"/>
        <end position="179"/>
    </location>
</feature>
<evidence type="ECO:0000313" key="2">
    <source>
        <dbReference type="EMBL" id="MFC5997067.1"/>
    </source>
</evidence>
<dbReference type="Proteomes" id="UP001596302">
    <property type="component" value="Unassembled WGS sequence"/>
</dbReference>
<feature type="transmembrane region" description="Helical" evidence="1">
    <location>
        <begin position="74"/>
        <end position="93"/>
    </location>
</feature>
<feature type="transmembrane region" description="Helical" evidence="1">
    <location>
        <begin position="130"/>
        <end position="151"/>
    </location>
</feature>
<dbReference type="EMBL" id="JBHSQW010000044">
    <property type="protein sequence ID" value="MFC5997067.1"/>
    <property type="molecule type" value="Genomic_DNA"/>
</dbReference>
<evidence type="ECO:0000313" key="3">
    <source>
        <dbReference type="Proteomes" id="UP001596302"/>
    </source>
</evidence>
<evidence type="ECO:0000256" key="1">
    <source>
        <dbReference type="SAM" id="Phobius"/>
    </source>
</evidence>
<protein>
    <submittedName>
        <fullName evidence="2">HdeD family acid-resistance protein</fullName>
    </submittedName>
</protein>
<dbReference type="InterPro" id="IPR005325">
    <property type="entry name" value="DUF308_memb"/>
</dbReference>
<feature type="transmembrane region" description="Helical" evidence="1">
    <location>
        <begin position="12"/>
        <end position="35"/>
    </location>
</feature>
<gene>
    <name evidence="2" type="ORF">ACFQE5_22910</name>
</gene>
<dbReference type="PANTHER" id="PTHR34989">
    <property type="entry name" value="PROTEIN HDED"/>
    <property type="match status" value="1"/>
</dbReference>
<dbReference type="RefSeq" id="WP_379587982.1">
    <property type="nucleotide sequence ID" value="NZ_JBHSQW010000044.1"/>
</dbReference>
<proteinExistence type="predicted"/>
<accession>A0ABW1J8S6</accession>
<keyword evidence="3" id="KW-1185">Reference proteome</keyword>
<feature type="transmembrane region" description="Helical" evidence="1">
    <location>
        <begin position="99"/>
        <end position="118"/>
    </location>
</feature>
<dbReference type="PANTHER" id="PTHR34989:SF1">
    <property type="entry name" value="PROTEIN HDED"/>
    <property type="match status" value="1"/>
</dbReference>
<keyword evidence="1" id="KW-0472">Membrane</keyword>